<feature type="site" description="Interaction with DNA" evidence="10">
    <location>
        <position position="484"/>
    </location>
</feature>
<dbReference type="Pfam" id="PF01396">
    <property type="entry name" value="Zn_ribbon_Top1"/>
    <property type="match status" value="3"/>
</dbReference>
<evidence type="ECO:0000256" key="8">
    <source>
        <dbReference type="ARBA" id="ARBA00023125"/>
    </source>
</evidence>
<evidence type="ECO:0000313" key="13">
    <source>
        <dbReference type="EMBL" id="PVY94628.1"/>
    </source>
</evidence>
<feature type="active site" description="O-(5'-phospho-DNA)-tyrosine intermediate" evidence="10">
    <location>
        <position position="296"/>
    </location>
</feature>
<dbReference type="PANTHER" id="PTHR42785">
    <property type="entry name" value="DNA TOPOISOMERASE, TYPE IA, CORE"/>
    <property type="match status" value="1"/>
</dbReference>
<feature type="site" description="Interaction with DNA" evidence="10">
    <location>
        <position position="151"/>
    </location>
</feature>
<dbReference type="Gene3D" id="1.10.290.10">
    <property type="entry name" value="Topoisomerase I, domain 4"/>
    <property type="match status" value="1"/>
</dbReference>
<dbReference type="PROSITE" id="PS52039">
    <property type="entry name" value="TOPO_IA_2"/>
    <property type="match status" value="1"/>
</dbReference>
<organism evidence="13 14">
    <name type="scientific">Ezakiella coagulans</name>
    <dbReference type="NCBI Taxonomy" id="46507"/>
    <lineage>
        <taxon>Bacteria</taxon>
        <taxon>Bacillati</taxon>
        <taxon>Bacillota</taxon>
        <taxon>Tissierellia</taxon>
        <taxon>Ezakiella</taxon>
    </lineage>
</organism>
<feature type="region of interest" description="Interaction with DNA" evidence="10">
    <location>
        <begin position="159"/>
        <end position="164"/>
    </location>
</feature>
<dbReference type="GO" id="GO:0003917">
    <property type="term" value="F:DNA topoisomerase type I (single strand cut, ATP-independent) activity"/>
    <property type="evidence" value="ECO:0007669"/>
    <property type="project" value="UniProtKB-UniRule"/>
</dbReference>
<dbReference type="GO" id="GO:0003677">
    <property type="term" value="F:DNA binding"/>
    <property type="evidence" value="ECO:0007669"/>
    <property type="project" value="UniProtKB-KW"/>
</dbReference>
<dbReference type="NCBIfam" id="TIGR01051">
    <property type="entry name" value="topA_bact"/>
    <property type="match status" value="1"/>
</dbReference>
<dbReference type="SMART" id="SM00493">
    <property type="entry name" value="TOPRIM"/>
    <property type="match status" value="1"/>
</dbReference>
<feature type="site" description="Interaction with DNA" evidence="10">
    <location>
        <position position="298"/>
    </location>
</feature>
<dbReference type="CDD" id="cd03363">
    <property type="entry name" value="TOPRIM_TopoIA_TopoI"/>
    <property type="match status" value="1"/>
</dbReference>
<evidence type="ECO:0000256" key="3">
    <source>
        <dbReference type="ARBA" id="ARBA00022723"/>
    </source>
</evidence>
<dbReference type="InterPro" id="IPR013825">
    <property type="entry name" value="Topo_IA_cen_sub2"/>
</dbReference>
<dbReference type="Gene3D" id="2.70.20.10">
    <property type="entry name" value="Topoisomerase I, domain 3"/>
    <property type="match status" value="1"/>
</dbReference>
<keyword evidence="9 10" id="KW-0413">Isomerase</keyword>
<dbReference type="InterPro" id="IPR013498">
    <property type="entry name" value="Topo_IA_Znf"/>
</dbReference>
<feature type="domain" description="Toprim" evidence="11">
    <location>
        <begin position="1"/>
        <end position="109"/>
    </location>
</feature>
<feature type="site" description="Interaction with DNA" evidence="10">
    <location>
        <position position="135"/>
    </location>
</feature>
<dbReference type="GO" id="GO:0005694">
    <property type="term" value="C:chromosome"/>
    <property type="evidence" value="ECO:0007669"/>
    <property type="project" value="InterPro"/>
</dbReference>
<dbReference type="SMART" id="SM00437">
    <property type="entry name" value="TOP1Ac"/>
    <property type="match status" value="1"/>
</dbReference>
<evidence type="ECO:0000256" key="5">
    <source>
        <dbReference type="ARBA" id="ARBA00022833"/>
    </source>
</evidence>
<accession>A0A2U1E3W1</accession>
<reference evidence="13 14" key="1">
    <citation type="submission" date="2018-04" db="EMBL/GenBank/DDBJ databases">
        <title>Genomic Encyclopedia of Type Strains, Phase IV (KMG-IV): sequencing the most valuable type-strain genomes for metagenomic binning, comparative biology and taxonomic classification.</title>
        <authorList>
            <person name="Goeker M."/>
        </authorList>
    </citation>
    <scope>NUCLEOTIDE SEQUENCE [LARGE SCALE GENOMIC DNA]</scope>
    <source>
        <strain evidence="13 14">DSM 20705</strain>
    </source>
</reference>
<dbReference type="RefSeq" id="WP_116480042.1">
    <property type="nucleotide sequence ID" value="NZ_QEKV01000004.1"/>
</dbReference>
<dbReference type="SMART" id="SM00436">
    <property type="entry name" value="TOP1Bc"/>
    <property type="match status" value="1"/>
</dbReference>
<dbReference type="GO" id="GO:0006265">
    <property type="term" value="P:DNA topological change"/>
    <property type="evidence" value="ECO:0007669"/>
    <property type="project" value="UniProtKB-UniRule"/>
</dbReference>
<keyword evidence="4" id="KW-0863">Zinc-finger</keyword>
<comment type="catalytic activity">
    <reaction evidence="1 10">
        <text>ATP-independent breakage of single-stranded DNA, followed by passage and rejoining.</text>
        <dbReference type="EC" id="5.6.2.1"/>
    </reaction>
</comment>
<evidence type="ECO:0000256" key="9">
    <source>
        <dbReference type="ARBA" id="ARBA00023235"/>
    </source>
</evidence>
<dbReference type="Pfam" id="PF01131">
    <property type="entry name" value="Topoisom_bac"/>
    <property type="match status" value="1"/>
</dbReference>
<evidence type="ECO:0000256" key="1">
    <source>
        <dbReference type="ARBA" id="ARBA00000213"/>
    </source>
</evidence>
<dbReference type="Gene3D" id="1.10.460.10">
    <property type="entry name" value="Topoisomerase I, domain 2"/>
    <property type="match status" value="1"/>
</dbReference>
<dbReference type="Pfam" id="PF01751">
    <property type="entry name" value="Toprim"/>
    <property type="match status" value="1"/>
</dbReference>
<protein>
    <recommendedName>
        <fullName evidence="10">DNA topoisomerase 1</fullName>
        <ecNumber evidence="10">5.6.2.1</ecNumber>
    </recommendedName>
    <alternativeName>
        <fullName evidence="10">DNA topoisomerase I</fullName>
    </alternativeName>
</protein>
<dbReference type="HAMAP" id="MF_00952">
    <property type="entry name" value="Topoisom_1_prok"/>
    <property type="match status" value="1"/>
</dbReference>
<dbReference type="InterPro" id="IPR023406">
    <property type="entry name" value="Topo_IA_AS"/>
</dbReference>
<dbReference type="PROSITE" id="PS50880">
    <property type="entry name" value="TOPRIM"/>
    <property type="match status" value="1"/>
</dbReference>
<dbReference type="InterPro" id="IPR006171">
    <property type="entry name" value="TOPRIM_dom"/>
</dbReference>
<keyword evidence="8 10" id="KW-0238">DNA-binding</keyword>
<keyword evidence="6" id="KW-0460">Magnesium</keyword>
<feature type="site" description="Interaction with DNA" evidence="10">
    <location>
        <position position="144"/>
    </location>
</feature>
<dbReference type="GO" id="GO:0008270">
    <property type="term" value="F:zinc ion binding"/>
    <property type="evidence" value="ECO:0007669"/>
    <property type="project" value="UniProtKB-KW"/>
</dbReference>
<dbReference type="SUPFAM" id="SSF56712">
    <property type="entry name" value="Prokaryotic type I DNA topoisomerase"/>
    <property type="match status" value="1"/>
</dbReference>
<comment type="function">
    <text evidence="10">Releases the supercoiling and torsional tension of DNA, which is introduced during the DNA replication and transcription, by transiently cleaving and rejoining one strand of the DNA duplex. Introduces a single-strand break via transesterification at a target site in duplex DNA. The scissile phosphodiester is attacked by the catalytic tyrosine of the enzyme, resulting in the formation of a DNA-(5'-phosphotyrosyl)-enzyme intermediate and the expulsion of a 3'-OH DNA strand. The free DNA strand then undergoes passage around the unbroken strand, thus removing DNA supercoils. Finally, in the religation step, the DNA 3'-OH attacks the covalent intermediate to expel the active-site tyrosine and restore the DNA phosphodiester backbone.</text>
</comment>
<dbReference type="InterPro" id="IPR023405">
    <property type="entry name" value="Topo_IA_core_domain"/>
</dbReference>
<feature type="site" description="Interaction with DNA" evidence="10">
    <location>
        <position position="139"/>
    </location>
</feature>
<evidence type="ECO:0000256" key="10">
    <source>
        <dbReference type="HAMAP-Rule" id="MF_00952"/>
    </source>
</evidence>
<gene>
    <name evidence="10" type="primary">topA</name>
    <name evidence="13" type="ORF">C7381_104134</name>
</gene>
<evidence type="ECO:0000259" key="12">
    <source>
        <dbReference type="PROSITE" id="PS52039"/>
    </source>
</evidence>
<dbReference type="InterPro" id="IPR003602">
    <property type="entry name" value="Topo_IA_DNA-bd_dom"/>
</dbReference>
<keyword evidence="5" id="KW-0862">Zinc</keyword>
<dbReference type="EMBL" id="QEKV01000004">
    <property type="protein sequence ID" value="PVY94628.1"/>
    <property type="molecule type" value="Genomic_DNA"/>
</dbReference>
<evidence type="ECO:0000256" key="7">
    <source>
        <dbReference type="ARBA" id="ARBA00023029"/>
    </source>
</evidence>
<dbReference type="Gene3D" id="3.40.50.140">
    <property type="match status" value="1"/>
</dbReference>
<dbReference type="SUPFAM" id="SSF57783">
    <property type="entry name" value="Zinc beta-ribbon"/>
    <property type="match status" value="1"/>
</dbReference>
<keyword evidence="7 10" id="KW-0799">Topoisomerase</keyword>
<dbReference type="InterPro" id="IPR013826">
    <property type="entry name" value="Topo_IA_cen_sub3"/>
</dbReference>
<evidence type="ECO:0000256" key="6">
    <source>
        <dbReference type="ARBA" id="ARBA00022842"/>
    </source>
</evidence>
<evidence type="ECO:0000259" key="11">
    <source>
        <dbReference type="PROSITE" id="PS50880"/>
    </source>
</evidence>
<keyword evidence="14" id="KW-1185">Reference proteome</keyword>
<dbReference type="PANTHER" id="PTHR42785:SF1">
    <property type="entry name" value="DNA TOPOISOMERASE"/>
    <property type="match status" value="1"/>
</dbReference>
<sequence>MDLFIVESPTKARVISKFLGKDKKVLATKGHIKDLPRSRMGVDMETLEPEYITIRGKGPLISDLKKAAAKSSNVYIATDNDREGEAIAWHVSKVLDVEGKKNRIVFNEITKRSILESIKSPREIDIDLVDSQQARRVLDRVVGYSISPLLWKKVKNKLSAGRVQSVALMLICKREDEINAFEPTEYWNLKASFEKKGDLWFDLKQIMENGKAKNLTVPNEVTAKKIEKYCSENKYKVIENSKNNRQKSPQSPYTTSLLQQDANRRLNFKSGFTMQIAQKLYEGVKVGREEIGLITYMRTDSKRIAPEAIQAAGEFIVDRFGKEYYEGPKHYVNKGKNTQDAHEAIRPTDVMRTPSMMKKYLSDTEYKLYKLIWERFVASQMAKAKVISTKVSLQNGDYIFRNVVNKLTFDGYMKASGIEPGYTDIDLNMFKVGSLLSHERFTKEQQFTKPPARYTEASLIKTLESDGIGRPSTYAPTISTLVNRTYVVIENKSIKPTELGELVNKILLEYFPSIINVKFTAELEVMLDKIAEGKEDWSKALREFYGIFEKDLKVAEEEMEKIEIKDEVSDVKCELCGRMMVIKQGPYGKFLACPGFPECKNTKPIEDKIGIKCPKCGKGDIVKRKSKRGRVFYGCNRYPECDFASFDLPIEKKCPKCGGVLTERKKAKTNLIKCLNCDYEEEYERNKK</sequence>
<comment type="caution">
    <text evidence="13">The sequence shown here is derived from an EMBL/GenBank/DDBJ whole genome shotgun (WGS) entry which is preliminary data.</text>
</comment>
<dbReference type="CDD" id="cd00186">
    <property type="entry name" value="TOP1Ac"/>
    <property type="match status" value="1"/>
</dbReference>
<evidence type="ECO:0000256" key="2">
    <source>
        <dbReference type="ARBA" id="ARBA00009446"/>
    </source>
</evidence>
<dbReference type="InterPro" id="IPR005733">
    <property type="entry name" value="TopoI_bac-type"/>
</dbReference>
<feature type="site" description="Interaction with DNA" evidence="10">
    <location>
        <position position="31"/>
    </location>
</feature>
<dbReference type="InterPro" id="IPR034149">
    <property type="entry name" value="TOPRIM_TopoI"/>
</dbReference>
<dbReference type="InterPro" id="IPR013497">
    <property type="entry name" value="Topo_IA_cen"/>
</dbReference>
<dbReference type="InterPro" id="IPR028612">
    <property type="entry name" value="Topoisom_1_IA"/>
</dbReference>
<comment type="subunit">
    <text evidence="10">Monomer.</text>
</comment>
<feature type="domain" description="Topo IA-type catalytic" evidence="12">
    <location>
        <begin position="125"/>
        <end position="552"/>
    </location>
</feature>
<dbReference type="EC" id="5.6.2.1" evidence="10"/>
<dbReference type="Gene3D" id="3.30.65.10">
    <property type="entry name" value="Bacterial Topoisomerase I, domain 1"/>
    <property type="match status" value="2"/>
</dbReference>
<feature type="site" description="Interaction with DNA" evidence="10">
    <location>
        <position position="136"/>
    </location>
</feature>
<dbReference type="InterPro" id="IPR000380">
    <property type="entry name" value="Topo_IA"/>
</dbReference>
<dbReference type="PRINTS" id="PR00417">
    <property type="entry name" value="PRTPISMRASEI"/>
</dbReference>
<name>A0A2U1E3W1_9FIRM</name>
<dbReference type="PROSITE" id="PS00396">
    <property type="entry name" value="TOPO_IA_1"/>
    <property type="match status" value="1"/>
</dbReference>
<keyword evidence="3" id="KW-0479">Metal-binding</keyword>
<dbReference type="AlphaFoldDB" id="A0A2U1E3W1"/>
<dbReference type="InterPro" id="IPR013824">
    <property type="entry name" value="Topo_IA_cen_sub1"/>
</dbReference>
<evidence type="ECO:0000256" key="4">
    <source>
        <dbReference type="ARBA" id="ARBA00022771"/>
    </source>
</evidence>
<proteinExistence type="inferred from homology"/>
<evidence type="ECO:0000313" key="14">
    <source>
        <dbReference type="Proteomes" id="UP000245793"/>
    </source>
</evidence>
<comment type="similarity">
    <text evidence="2 10">Belongs to the type IA topoisomerase family.</text>
</comment>
<dbReference type="InterPro" id="IPR003601">
    <property type="entry name" value="Topo_IA_2"/>
</dbReference>
<dbReference type="Proteomes" id="UP000245793">
    <property type="component" value="Unassembled WGS sequence"/>
</dbReference>